<evidence type="ECO:0000313" key="2">
    <source>
        <dbReference type="Proteomes" id="UP000031668"/>
    </source>
</evidence>
<proteinExistence type="predicted"/>
<evidence type="ECO:0000313" key="1">
    <source>
        <dbReference type="EMBL" id="KII60316.1"/>
    </source>
</evidence>
<accession>A0A0C2MEY4</accession>
<dbReference type="AlphaFoldDB" id="A0A0C2MEY4"/>
<name>A0A0C2MEY4_THEKT</name>
<dbReference type="EMBL" id="JWZT01005706">
    <property type="protein sequence ID" value="KII60316.1"/>
    <property type="molecule type" value="Genomic_DNA"/>
</dbReference>
<comment type="caution">
    <text evidence="1">The sequence shown here is derived from an EMBL/GenBank/DDBJ whole genome shotgun (WGS) entry which is preliminary data.</text>
</comment>
<keyword evidence="2" id="KW-1185">Reference proteome</keyword>
<dbReference type="Proteomes" id="UP000031668">
    <property type="component" value="Unassembled WGS sequence"/>
</dbReference>
<gene>
    <name evidence="1" type="ORF">RF11_15348</name>
</gene>
<organism evidence="1 2">
    <name type="scientific">Thelohanellus kitauei</name>
    <name type="common">Myxosporean</name>
    <dbReference type="NCBI Taxonomy" id="669202"/>
    <lineage>
        <taxon>Eukaryota</taxon>
        <taxon>Metazoa</taxon>
        <taxon>Cnidaria</taxon>
        <taxon>Myxozoa</taxon>
        <taxon>Myxosporea</taxon>
        <taxon>Bivalvulida</taxon>
        <taxon>Platysporina</taxon>
        <taxon>Myxobolidae</taxon>
        <taxon>Thelohanellus</taxon>
    </lineage>
</organism>
<reference evidence="1 2" key="1">
    <citation type="journal article" date="2014" name="Genome Biol. Evol.">
        <title>The genome of the myxosporean Thelohanellus kitauei shows adaptations to nutrient acquisition within its fish host.</title>
        <authorList>
            <person name="Yang Y."/>
            <person name="Xiong J."/>
            <person name="Zhou Z."/>
            <person name="Huo F."/>
            <person name="Miao W."/>
            <person name="Ran C."/>
            <person name="Liu Y."/>
            <person name="Zhang J."/>
            <person name="Feng J."/>
            <person name="Wang M."/>
            <person name="Wang M."/>
            <person name="Wang L."/>
            <person name="Yao B."/>
        </authorList>
    </citation>
    <scope>NUCLEOTIDE SEQUENCE [LARGE SCALE GENOMIC DNA]</scope>
    <source>
        <strain evidence="1">Wuqing</strain>
    </source>
</reference>
<sequence length="110" mass="12564">MTKITYSVGKLSKQVSENWVKCYIVDDTQRIISTRSLTPKKSMGDSLYFDVILTLPINVREKYEDVLNRIDFMLTYRSNDPQPNGTKISLIEASPKAELISQANHVTNTH</sequence>
<protein>
    <submittedName>
        <fullName evidence="1">Uncharacterized protein</fullName>
    </submittedName>
</protein>